<name>A0ACB8ZI94_ARCLA</name>
<sequence>MVLEGGSNLNSLANSVLASVEVFLEDKPIAQTSEIYPFESTWRVIKLATFTYQVHEELSAFWPVLAEKLTGQVTPQVQGHKMRHQMA</sequence>
<evidence type="ECO:0000313" key="1">
    <source>
        <dbReference type="EMBL" id="KAI3697046.1"/>
    </source>
</evidence>
<dbReference type="EMBL" id="CM042056">
    <property type="protein sequence ID" value="KAI3697046.1"/>
    <property type="molecule type" value="Genomic_DNA"/>
</dbReference>
<keyword evidence="2" id="KW-1185">Reference proteome</keyword>
<reference evidence="2" key="1">
    <citation type="journal article" date="2022" name="Mol. Ecol. Resour.">
        <title>The genomes of chicory, endive, great burdock and yacon provide insights into Asteraceae palaeo-polyploidization history and plant inulin production.</title>
        <authorList>
            <person name="Fan W."/>
            <person name="Wang S."/>
            <person name="Wang H."/>
            <person name="Wang A."/>
            <person name="Jiang F."/>
            <person name="Liu H."/>
            <person name="Zhao H."/>
            <person name="Xu D."/>
            <person name="Zhang Y."/>
        </authorList>
    </citation>
    <scope>NUCLEOTIDE SEQUENCE [LARGE SCALE GENOMIC DNA]</scope>
    <source>
        <strain evidence="2">cv. Niubang</strain>
    </source>
</reference>
<gene>
    <name evidence="1" type="ORF">L6452_29765</name>
</gene>
<reference evidence="1 2" key="2">
    <citation type="journal article" date="2022" name="Mol. Ecol. Resour.">
        <title>The genomes of chicory, endive, great burdock and yacon provide insights into Asteraceae paleo-polyploidization history and plant inulin production.</title>
        <authorList>
            <person name="Fan W."/>
            <person name="Wang S."/>
            <person name="Wang H."/>
            <person name="Wang A."/>
            <person name="Jiang F."/>
            <person name="Liu H."/>
            <person name="Zhao H."/>
            <person name="Xu D."/>
            <person name="Zhang Y."/>
        </authorList>
    </citation>
    <scope>NUCLEOTIDE SEQUENCE [LARGE SCALE GENOMIC DNA]</scope>
    <source>
        <strain evidence="2">cv. Niubang</strain>
    </source>
</reference>
<organism evidence="1 2">
    <name type="scientific">Arctium lappa</name>
    <name type="common">Greater burdock</name>
    <name type="synonym">Lappa major</name>
    <dbReference type="NCBI Taxonomy" id="4217"/>
    <lineage>
        <taxon>Eukaryota</taxon>
        <taxon>Viridiplantae</taxon>
        <taxon>Streptophyta</taxon>
        <taxon>Embryophyta</taxon>
        <taxon>Tracheophyta</taxon>
        <taxon>Spermatophyta</taxon>
        <taxon>Magnoliopsida</taxon>
        <taxon>eudicotyledons</taxon>
        <taxon>Gunneridae</taxon>
        <taxon>Pentapetalae</taxon>
        <taxon>asterids</taxon>
        <taxon>campanulids</taxon>
        <taxon>Asterales</taxon>
        <taxon>Asteraceae</taxon>
        <taxon>Carduoideae</taxon>
        <taxon>Cardueae</taxon>
        <taxon>Arctiinae</taxon>
        <taxon>Arctium</taxon>
    </lineage>
</organism>
<evidence type="ECO:0000313" key="2">
    <source>
        <dbReference type="Proteomes" id="UP001055879"/>
    </source>
</evidence>
<protein>
    <submittedName>
        <fullName evidence="1">Uncharacterized protein</fullName>
    </submittedName>
</protein>
<dbReference type="Proteomes" id="UP001055879">
    <property type="component" value="Linkage Group LG10"/>
</dbReference>
<proteinExistence type="predicted"/>
<accession>A0ACB8ZI94</accession>
<comment type="caution">
    <text evidence="1">The sequence shown here is derived from an EMBL/GenBank/DDBJ whole genome shotgun (WGS) entry which is preliminary data.</text>
</comment>